<keyword evidence="4" id="KW-0862">Zinc</keyword>
<evidence type="ECO:0000256" key="5">
    <source>
        <dbReference type="ARBA" id="ARBA00023015"/>
    </source>
</evidence>
<keyword evidence="3 8" id="KW-0863">Zinc-finger</keyword>
<dbReference type="SMART" id="SM00401">
    <property type="entry name" value="ZnF_GATA"/>
    <property type="match status" value="2"/>
</dbReference>
<evidence type="ECO:0000259" key="9">
    <source>
        <dbReference type="PROSITE" id="PS50114"/>
    </source>
</evidence>
<evidence type="ECO:0000313" key="10">
    <source>
        <dbReference type="EMBL" id="CAD2161987.1"/>
    </source>
</evidence>
<comment type="caution">
    <text evidence="10">The sequence shown here is derived from an EMBL/GenBank/DDBJ whole genome shotgun (WGS) entry which is preliminary data.</text>
</comment>
<evidence type="ECO:0000256" key="3">
    <source>
        <dbReference type="ARBA" id="ARBA00022771"/>
    </source>
</evidence>
<evidence type="ECO:0000256" key="7">
    <source>
        <dbReference type="ARBA" id="ARBA00023242"/>
    </source>
</evidence>
<dbReference type="PANTHER" id="PTHR10071">
    <property type="entry name" value="TRANSCRIPTION FACTOR GATA FAMILY MEMBER"/>
    <property type="match status" value="1"/>
</dbReference>
<feature type="domain" description="GATA-type" evidence="9">
    <location>
        <begin position="67"/>
        <end position="124"/>
    </location>
</feature>
<evidence type="ECO:0000256" key="8">
    <source>
        <dbReference type="PROSITE-ProRule" id="PRU00094"/>
    </source>
</evidence>
<dbReference type="GO" id="GO:0045944">
    <property type="term" value="P:positive regulation of transcription by RNA polymerase II"/>
    <property type="evidence" value="ECO:0007669"/>
    <property type="project" value="TreeGrafter"/>
</dbReference>
<dbReference type="Gene3D" id="3.30.50.10">
    <property type="entry name" value="Erythroid Transcription Factor GATA-1, subunit A"/>
    <property type="match status" value="2"/>
</dbReference>
<evidence type="ECO:0000313" key="11">
    <source>
        <dbReference type="Proteomes" id="UP000580250"/>
    </source>
</evidence>
<proteinExistence type="predicted"/>
<gene>
    <name evidence="10" type="ORF">MENT_LOCUS15156</name>
</gene>
<evidence type="ECO:0000256" key="1">
    <source>
        <dbReference type="ARBA" id="ARBA00004123"/>
    </source>
</evidence>
<feature type="domain" description="GATA-type" evidence="9">
    <location>
        <begin position="120"/>
        <end position="151"/>
    </location>
</feature>
<keyword evidence="5" id="KW-0805">Transcription regulation</keyword>
<reference evidence="10 11" key="1">
    <citation type="submission" date="2020-08" db="EMBL/GenBank/DDBJ databases">
        <authorList>
            <person name="Koutsovoulos G."/>
            <person name="Danchin GJ E."/>
        </authorList>
    </citation>
    <scope>NUCLEOTIDE SEQUENCE [LARGE SCALE GENOMIC DNA]</scope>
</reference>
<dbReference type="InterPro" id="IPR039355">
    <property type="entry name" value="Transcription_factor_GATA"/>
</dbReference>
<organism evidence="10 11">
    <name type="scientific">Meloidogyne enterolobii</name>
    <name type="common">Root-knot nematode worm</name>
    <name type="synonym">Meloidogyne mayaguensis</name>
    <dbReference type="NCBI Taxonomy" id="390850"/>
    <lineage>
        <taxon>Eukaryota</taxon>
        <taxon>Metazoa</taxon>
        <taxon>Ecdysozoa</taxon>
        <taxon>Nematoda</taxon>
        <taxon>Chromadorea</taxon>
        <taxon>Rhabditida</taxon>
        <taxon>Tylenchina</taxon>
        <taxon>Tylenchomorpha</taxon>
        <taxon>Tylenchoidea</taxon>
        <taxon>Meloidogynidae</taxon>
        <taxon>Meloidogyninae</taxon>
        <taxon>Meloidogyne</taxon>
    </lineage>
</organism>
<dbReference type="GO" id="GO:0000981">
    <property type="term" value="F:DNA-binding transcription factor activity, RNA polymerase II-specific"/>
    <property type="evidence" value="ECO:0007669"/>
    <property type="project" value="TreeGrafter"/>
</dbReference>
<sequence>MNSLNENKNLIKENIESYKNKLLSSYWTEINLIGYKIELLGKLKFEYSKELKSEIIGIGNKISEVNEGNLRNCFNCGAKQSKQWDKYLKDQFLCHVCGVYIRNIGKLRPKEMLLKTKKISLQDRNCSICDVTHTPHWYRYSKPGHYLCAACYNKQQRIKKSIKNIIN</sequence>
<accession>A0A6V7UN52</accession>
<keyword evidence="7" id="KW-0539">Nucleus</keyword>
<dbReference type="PROSITE" id="PS50114">
    <property type="entry name" value="GATA_ZN_FINGER_2"/>
    <property type="match status" value="2"/>
</dbReference>
<dbReference type="PANTHER" id="PTHR10071:SF281">
    <property type="entry name" value="BOX A-BINDING FACTOR-RELATED"/>
    <property type="match status" value="1"/>
</dbReference>
<evidence type="ECO:0000256" key="2">
    <source>
        <dbReference type="ARBA" id="ARBA00022723"/>
    </source>
</evidence>
<dbReference type="Proteomes" id="UP000580250">
    <property type="component" value="Unassembled WGS sequence"/>
</dbReference>
<keyword evidence="2" id="KW-0479">Metal-binding</keyword>
<dbReference type="InterPro" id="IPR013088">
    <property type="entry name" value="Znf_NHR/GATA"/>
</dbReference>
<dbReference type="GO" id="GO:0000978">
    <property type="term" value="F:RNA polymerase II cis-regulatory region sequence-specific DNA binding"/>
    <property type="evidence" value="ECO:0007669"/>
    <property type="project" value="TreeGrafter"/>
</dbReference>
<dbReference type="AlphaFoldDB" id="A0A6V7UN52"/>
<dbReference type="InterPro" id="IPR000679">
    <property type="entry name" value="Znf_GATA"/>
</dbReference>
<protein>
    <recommendedName>
        <fullName evidence="9">GATA-type domain-containing protein</fullName>
    </recommendedName>
</protein>
<evidence type="ECO:0000256" key="4">
    <source>
        <dbReference type="ARBA" id="ARBA00022833"/>
    </source>
</evidence>
<dbReference type="GO" id="GO:0000122">
    <property type="term" value="P:negative regulation of transcription by RNA polymerase II"/>
    <property type="evidence" value="ECO:0007669"/>
    <property type="project" value="TreeGrafter"/>
</dbReference>
<dbReference type="GO" id="GO:0008270">
    <property type="term" value="F:zinc ion binding"/>
    <property type="evidence" value="ECO:0007669"/>
    <property type="project" value="UniProtKB-KW"/>
</dbReference>
<evidence type="ECO:0000256" key="6">
    <source>
        <dbReference type="ARBA" id="ARBA00023163"/>
    </source>
</evidence>
<comment type="subcellular location">
    <subcellularLocation>
        <location evidence="1">Nucleus</location>
    </subcellularLocation>
</comment>
<dbReference type="GO" id="GO:0005634">
    <property type="term" value="C:nucleus"/>
    <property type="evidence" value="ECO:0007669"/>
    <property type="project" value="UniProtKB-SubCell"/>
</dbReference>
<name>A0A6V7UN52_MELEN</name>
<keyword evidence="6" id="KW-0804">Transcription</keyword>
<dbReference type="SUPFAM" id="SSF57716">
    <property type="entry name" value="Glucocorticoid receptor-like (DNA-binding domain)"/>
    <property type="match status" value="2"/>
</dbReference>
<dbReference type="EMBL" id="CAJEWN010000089">
    <property type="protein sequence ID" value="CAD2161987.1"/>
    <property type="molecule type" value="Genomic_DNA"/>
</dbReference>